<organism evidence="1 2">
    <name type="scientific">Centaurea solstitialis</name>
    <name type="common">yellow star-thistle</name>
    <dbReference type="NCBI Taxonomy" id="347529"/>
    <lineage>
        <taxon>Eukaryota</taxon>
        <taxon>Viridiplantae</taxon>
        <taxon>Streptophyta</taxon>
        <taxon>Embryophyta</taxon>
        <taxon>Tracheophyta</taxon>
        <taxon>Spermatophyta</taxon>
        <taxon>Magnoliopsida</taxon>
        <taxon>eudicotyledons</taxon>
        <taxon>Gunneridae</taxon>
        <taxon>Pentapetalae</taxon>
        <taxon>asterids</taxon>
        <taxon>campanulids</taxon>
        <taxon>Asterales</taxon>
        <taxon>Asteraceae</taxon>
        <taxon>Carduoideae</taxon>
        <taxon>Cardueae</taxon>
        <taxon>Centaureinae</taxon>
        <taxon>Centaurea</taxon>
    </lineage>
</organism>
<dbReference type="AlphaFoldDB" id="A0AA38TQT2"/>
<keyword evidence="2" id="KW-1185">Reference proteome</keyword>
<protein>
    <submittedName>
        <fullName evidence="1">Uncharacterized protein</fullName>
    </submittedName>
</protein>
<comment type="caution">
    <text evidence="1">The sequence shown here is derived from an EMBL/GenBank/DDBJ whole genome shotgun (WGS) entry which is preliminary data.</text>
</comment>
<dbReference type="EMBL" id="JARYMX010000001">
    <property type="protein sequence ID" value="KAJ9564444.1"/>
    <property type="molecule type" value="Genomic_DNA"/>
</dbReference>
<proteinExistence type="predicted"/>
<evidence type="ECO:0000313" key="2">
    <source>
        <dbReference type="Proteomes" id="UP001172457"/>
    </source>
</evidence>
<accession>A0AA38TQT2</accession>
<name>A0AA38TQT2_9ASTR</name>
<dbReference type="Proteomes" id="UP001172457">
    <property type="component" value="Chromosome 1"/>
</dbReference>
<gene>
    <name evidence="1" type="ORF">OSB04_000410</name>
</gene>
<evidence type="ECO:0000313" key="1">
    <source>
        <dbReference type="EMBL" id="KAJ9564444.1"/>
    </source>
</evidence>
<sequence>MGNNTPHRRSPSSYFSGCISPPCVPVHDQYERIIRDTHSNGRDHLWSSRRWRKLINKVFRDSKKSIVYGSPKPLTFRYDAVSYSQNFDDGNHRCEFYDLHGRQCSQVLRNYA</sequence>
<reference evidence="1" key="1">
    <citation type="submission" date="2023-03" db="EMBL/GenBank/DDBJ databases">
        <title>Chromosome-scale reference genome and RAD-based genetic map of yellow starthistle (Centaurea solstitialis) reveal putative structural variation and QTLs associated with invader traits.</title>
        <authorList>
            <person name="Reatini B."/>
            <person name="Cang F.A."/>
            <person name="Jiang Q."/>
            <person name="Mckibben M.T.W."/>
            <person name="Barker M.S."/>
            <person name="Rieseberg L.H."/>
            <person name="Dlugosch K.M."/>
        </authorList>
    </citation>
    <scope>NUCLEOTIDE SEQUENCE</scope>
    <source>
        <strain evidence="1">CAN-66</strain>
        <tissue evidence="1">Leaf</tissue>
    </source>
</reference>